<dbReference type="Gene3D" id="3.40.50.1820">
    <property type="entry name" value="alpha/beta hydrolase"/>
    <property type="match status" value="2"/>
</dbReference>
<protein>
    <recommendedName>
        <fullName evidence="3">Carboxylic ester hydrolase</fullName>
        <ecNumber evidence="3">3.1.1.-</ecNumber>
    </recommendedName>
</protein>
<feature type="domain" description="Carboxylesterase type B" evidence="4">
    <location>
        <begin position="31"/>
        <end position="352"/>
    </location>
</feature>
<evidence type="ECO:0000256" key="2">
    <source>
        <dbReference type="ARBA" id="ARBA00022801"/>
    </source>
</evidence>
<feature type="signal peptide" evidence="3">
    <location>
        <begin position="1"/>
        <end position="19"/>
    </location>
</feature>
<evidence type="ECO:0000256" key="1">
    <source>
        <dbReference type="ARBA" id="ARBA00005964"/>
    </source>
</evidence>
<comment type="caution">
    <text evidence="5">The sequence shown here is derived from an EMBL/GenBank/DDBJ whole genome shotgun (WGS) entry which is preliminary data.</text>
</comment>
<dbReference type="SUPFAM" id="SSF53474">
    <property type="entry name" value="alpha/beta-Hydrolases"/>
    <property type="match status" value="1"/>
</dbReference>
<proteinExistence type="inferred from homology"/>
<keyword evidence="2 3" id="KW-0378">Hydrolase</keyword>
<dbReference type="InterPro" id="IPR019826">
    <property type="entry name" value="Carboxylesterase_B_AS"/>
</dbReference>
<evidence type="ECO:0000259" key="4">
    <source>
        <dbReference type="Pfam" id="PF00135"/>
    </source>
</evidence>
<dbReference type="InterPro" id="IPR029058">
    <property type="entry name" value="AB_hydrolase_fold"/>
</dbReference>
<organism evidence="5 6">
    <name type="scientific">Apiospora arundinis</name>
    <dbReference type="NCBI Taxonomy" id="335852"/>
    <lineage>
        <taxon>Eukaryota</taxon>
        <taxon>Fungi</taxon>
        <taxon>Dikarya</taxon>
        <taxon>Ascomycota</taxon>
        <taxon>Pezizomycotina</taxon>
        <taxon>Sordariomycetes</taxon>
        <taxon>Xylariomycetidae</taxon>
        <taxon>Amphisphaeriales</taxon>
        <taxon>Apiosporaceae</taxon>
        <taxon>Apiospora</taxon>
    </lineage>
</organism>
<name>A0ABR2JMS2_9PEZI</name>
<dbReference type="EMBL" id="JAPCWZ010000001">
    <property type="protein sequence ID" value="KAK8879987.1"/>
    <property type="molecule type" value="Genomic_DNA"/>
</dbReference>
<dbReference type="InterPro" id="IPR002018">
    <property type="entry name" value="CarbesteraseB"/>
</dbReference>
<keyword evidence="3" id="KW-0732">Signal</keyword>
<gene>
    <name evidence="5" type="ORF">PGQ11_001281</name>
</gene>
<dbReference type="PANTHER" id="PTHR43918:SF4">
    <property type="entry name" value="CARBOXYLIC ESTER HYDROLASE"/>
    <property type="match status" value="1"/>
</dbReference>
<dbReference type="PROSITE" id="PS00122">
    <property type="entry name" value="CARBOXYLESTERASE_B_1"/>
    <property type="match status" value="1"/>
</dbReference>
<accession>A0ABR2JMS2</accession>
<evidence type="ECO:0000256" key="3">
    <source>
        <dbReference type="RuleBase" id="RU361235"/>
    </source>
</evidence>
<feature type="chain" id="PRO_5044958202" description="Carboxylic ester hydrolase" evidence="3">
    <location>
        <begin position="20"/>
        <end position="498"/>
    </location>
</feature>
<dbReference type="Proteomes" id="UP001390339">
    <property type="component" value="Unassembled WGS sequence"/>
</dbReference>
<comment type="similarity">
    <text evidence="1 3">Belongs to the type-B carboxylesterase/lipase family.</text>
</comment>
<evidence type="ECO:0000313" key="6">
    <source>
        <dbReference type="Proteomes" id="UP001390339"/>
    </source>
</evidence>
<dbReference type="EC" id="3.1.1.-" evidence="3"/>
<evidence type="ECO:0000313" key="5">
    <source>
        <dbReference type="EMBL" id="KAK8879987.1"/>
    </source>
</evidence>
<sequence>MQSALLSLVALSHAAFVQAAPAAPSAGGLDVDTTTGNLHGFVDDKTPNVRRFLGIPFAEPPVGKLRWQPPQKAQHRGDVNATAYGPSCFQEMSGGTIYDFPPYSSFGYQGGAQSEDCLHLNVFSPTNATAESKLPVIIWIHGGGWVTDDTNVAYQVPELWVERTKGHIVVSVKYRLNLFGFPNAAAGTENYGLLDQRAGVEWVRDNIAKFGGDVNRMTLWGQSAGAASVAYWGYTYPEEPIVAGLIADSGAGHAVASVDTTGSNFTTVANLVGCYHMQPAEQLECMREVNPVYLSQAMANAVSAGENPASFFPAEDDKTVYKNMTDRISRGLVAKIPMIAGDNDNEAGSYVRTPPEGTLRLTPEEVQVGYDENNCPNAVEMNLRHQFGYDTYRYLYTGNFTNISRLPYIGAVHSAELPMIYGTHELHGPSTPFESEVSRTMQDLWLSFMSDPSKAPRSASGVEWMKYDPSTKSMLVFAKDEKVTQFADRSLVEDFCKK</sequence>
<reference evidence="5 6" key="1">
    <citation type="journal article" date="2024" name="IMA Fungus">
        <title>Apiospora arundinis, a panoply of carbohydrate-active enzymes and secondary metabolites.</title>
        <authorList>
            <person name="Sorensen T."/>
            <person name="Petersen C."/>
            <person name="Muurmann A.T."/>
            <person name="Christiansen J.V."/>
            <person name="Brundto M.L."/>
            <person name="Overgaard C.K."/>
            <person name="Boysen A.T."/>
            <person name="Wollenberg R.D."/>
            <person name="Larsen T.O."/>
            <person name="Sorensen J.L."/>
            <person name="Nielsen K.L."/>
            <person name="Sondergaard T.E."/>
        </authorList>
    </citation>
    <scope>NUCLEOTIDE SEQUENCE [LARGE SCALE GENOMIC DNA]</scope>
    <source>
        <strain evidence="5 6">AAU 773</strain>
    </source>
</reference>
<dbReference type="PANTHER" id="PTHR43918">
    <property type="entry name" value="ACETYLCHOLINESTERASE"/>
    <property type="match status" value="1"/>
</dbReference>
<dbReference type="InterPro" id="IPR050654">
    <property type="entry name" value="AChE-related_enzymes"/>
</dbReference>
<keyword evidence="6" id="KW-1185">Reference proteome</keyword>
<dbReference type="Pfam" id="PF00135">
    <property type="entry name" value="COesterase"/>
    <property type="match status" value="1"/>
</dbReference>